<sequence length="56" mass="6819">MRCPELTNPRIKKSEIKKIILNNREKFLKPERRLDAYIKSEEETLFKSEQIENKEI</sequence>
<dbReference type="AlphaFoldDB" id="A0A919VHM5"/>
<dbReference type="EMBL" id="BOPZ01000023">
    <property type="protein sequence ID" value="GIM29851.1"/>
    <property type="molecule type" value="Genomic_DNA"/>
</dbReference>
<comment type="caution">
    <text evidence="1">The sequence shown here is derived from an EMBL/GenBank/DDBJ whole genome shotgun (WGS) entry which is preliminary data.</text>
</comment>
<organism evidence="1 2">
    <name type="scientific">Clostridium polyendosporum</name>
    <dbReference type="NCBI Taxonomy" id="69208"/>
    <lineage>
        <taxon>Bacteria</taxon>
        <taxon>Bacillati</taxon>
        <taxon>Bacillota</taxon>
        <taxon>Clostridia</taxon>
        <taxon>Eubacteriales</taxon>
        <taxon>Clostridiaceae</taxon>
        <taxon>Clostridium</taxon>
    </lineage>
</organism>
<evidence type="ECO:0000313" key="1">
    <source>
        <dbReference type="EMBL" id="GIM29851.1"/>
    </source>
</evidence>
<protein>
    <submittedName>
        <fullName evidence="1">Uncharacterized protein</fullName>
    </submittedName>
</protein>
<evidence type="ECO:0000313" key="2">
    <source>
        <dbReference type="Proteomes" id="UP000679179"/>
    </source>
</evidence>
<dbReference type="GO" id="GO:0009036">
    <property type="term" value="F:type II site-specific deoxyribonuclease activity"/>
    <property type="evidence" value="ECO:0007669"/>
    <property type="project" value="InterPro"/>
</dbReference>
<dbReference type="GO" id="GO:0009307">
    <property type="term" value="P:DNA restriction-modification system"/>
    <property type="evidence" value="ECO:0007669"/>
    <property type="project" value="InterPro"/>
</dbReference>
<dbReference type="Pfam" id="PF09519">
    <property type="entry name" value="RE_HindVP"/>
    <property type="match status" value="1"/>
</dbReference>
<keyword evidence="2" id="KW-1185">Reference proteome</keyword>
<accession>A0A919VHM5</accession>
<proteinExistence type="predicted"/>
<reference evidence="1" key="1">
    <citation type="submission" date="2021-03" db="EMBL/GenBank/DDBJ databases">
        <title>Taxonomic study of Clostridium polyendosporum from meadow-gley soil under rice.</title>
        <authorList>
            <person name="Kobayashi H."/>
            <person name="Tanizawa Y."/>
            <person name="Yagura M."/>
        </authorList>
    </citation>
    <scope>NUCLEOTIDE SEQUENCE</scope>
    <source>
        <strain evidence="1">JCM 30710</strain>
    </source>
</reference>
<dbReference type="InterPro" id="IPR019044">
    <property type="entry name" value="Restrct_endonuc_II_HindVP"/>
</dbReference>
<dbReference type="Proteomes" id="UP000679179">
    <property type="component" value="Unassembled WGS sequence"/>
</dbReference>
<gene>
    <name evidence="1" type="ORF">CPJCM30710_25170</name>
</gene>
<dbReference type="GO" id="GO:0003677">
    <property type="term" value="F:DNA binding"/>
    <property type="evidence" value="ECO:0007669"/>
    <property type="project" value="InterPro"/>
</dbReference>
<name>A0A919VHM5_9CLOT</name>